<name>A0ABS5VKV6_9BACT</name>
<dbReference type="PROSITE" id="PS51340">
    <property type="entry name" value="MOSC"/>
    <property type="match status" value="1"/>
</dbReference>
<dbReference type="Pfam" id="PF03476">
    <property type="entry name" value="MOSC_N"/>
    <property type="match status" value="1"/>
</dbReference>
<gene>
    <name evidence="2" type="ORF">KK060_02250</name>
</gene>
<dbReference type="Pfam" id="PF03473">
    <property type="entry name" value="MOSC"/>
    <property type="match status" value="1"/>
</dbReference>
<comment type="caution">
    <text evidence="2">The sequence shown here is derived from an EMBL/GenBank/DDBJ whole genome shotgun (WGS) entry which is preliminary data.</text>
</comment>
<accession>A0ABS5VKV6</accession>
<evidence type="ECO:0000313" key="3">
    <source>
        <dbReference type="Proteomes" id="UP000772618"/>
    </source>
</evidence>
<keyword evidence="3" id="KW-1185">Reference proteome</keyword>
<dbReference type="InterPro" id="IPR005302">
    <property type="entry name" value="MoCF_Sase_C"/>
</dbReference>
<feature type="domain" description="MOSC" evidence="1">
    <location>
        <begin position="127"/>
        <end position="272"/>
    </location>
</feature>
<organism evidence="2 3">
    <name type="scientific">Chryseosolibacter indicus</name>
    <dbReference type="NCBI Taxonomy" id="2782351"/>
    <lineage>
        <taxon>Bacteria</taxon>
        <taxon>Pseudomonadati</taxon>
        <taxon>Bacteroidota</taxon>
        <taxon>Cytophagia</taxon>
        <taxon>Cytophagales</taxon>
        <taxon>Chryseotaleaceae</taxon>
        <taxon>Chryseosolibacter</taxon>
    </lineage>
</organism>
<dbReference type="InterPro" id="IPR011037">
    <property type="entry name" value="Pyrv_Knase-like_insert_dom_sf"/>
</dbReference>
<dbReference type="SUPFAM" id="SSF141673">
    <property type="entry name" value="MOSC N-terminal domain-like"/>
    <property type="match status" value="1"/>
</dbReference>
<dbReference type="EMBL" id="JAHESD010000003">
    <property type="protein sequence ID" value="MBT1702078.1"/>
    <property type="molecule type" value="Genomic_DNA"/>
</dbReference>
<dbReference type="PANTHER" id="PTHR14237">
    <property type="entry name" value="MOLYBDOPTERIN COFACTOR SULFURASE MOSC"/>
    <property type="match status" value="1"/>
</dbReference>
<dbReference type="InterPro" id="IPR005303">
    <property type="entry name" value="MOCOS_middle"/>
</dbReference>
<dbReference type="RefSeq" id="WP_254151772.1">
    <property type="nucleotide sequence ID" value="NZ_JAHESD010000003.1"/>
</dbReference>
<proteinExistence type="predicted"/>
<dbReference type="PANTHER" id="PTHR14237:SF19">
    <property type="entry name" value="MITOCHONDRIAL AMIDOXIME REDUCING COMPONENT 1"/>
    <property type="match status" value="1"/>
</dbReference>
<protein>
    <submittedName>
        <fullName evidence="2">MOSC domain-containing protein</fullName>
    </submittedName>
</protein>
<dbReference type="Proteomes" id="UP000772618">
    <property type="component" value="Unassembled WGS sequence"/>
</dbReference>
<dbReference type="SUPFAM" id="SSF50800">
    <property type="entry name" value="PK beta-barrel domain-like"/>
    <property type="match status" value="1"/>
</dbReference>
<evidence type="ECO:0000313" key="2">
    <source>
        <dbReference type="EMBL" id="MBT1702078.1"/>
    </source>
</evidence>
<evidence type="ECO:0000259" key="1">
    <source>
        <dbReference type="PROSITE" id="PS51340"/>
    </source>
</evidence>
<reference evidence="2 3" key="1">
    <citation type="submission" date="2021-05" db="EMBL/GenBank/DDBJ databases">
        <title>A Polyphasic approach of four new species of the genus Ohtaekwangia: Ohtaekwangia histidinii sp. nov., Ohtaekwangia cretensis sp. nov., Ohtaekwangia indiensis sp. nov., Ohtaekwangia reichenbachii sp. nov. from diverse environment.</title>
        <authorList>
            <person name="Octaviana S."/>
        </authorList>
    </citation>
    <scope>NUCLEOTIDE SEQUENCE [LARGE SCALE GENOMIC DNA]</scope>
    <source>
        <strain evidence="2 3">PWU20</strain>
    </source>
</reference>
<sequence length="272" mass="30925">MKALTLSEIWIYPIKSLGGIKLNSAKVLEKGLALDRRWMLVDEYGTFLTQRVYSTMAFFKLSLDHDRITITYKNPHQSTESPSLIIDTNAPALGEVLKAKIWDDDIEVVEVDTKISEWFSSLLNFKCKLVNFPENKPRAVDARYKVNEENVSLADAYPFLIIGQASLDYLNDKLAEPLPMNRFRPNFVFDGGEPYEEDNWRHFSIGKNRFVAVKPCARCVLTTVNQDTAVKGPEPLATLAKYRKRDNKIYFGQNLVALDQGIVNVGDTIILN</sequence>